<organism evidence="2 3">
    <name type="scientific">Chromohalobacter japonicus</name>
    <dbReference type="NCBI Taxonomy" id="223900"/>
    <lineage>
        <taxon>Bacteria</taxon>
        <taxon>Pseudomonadati</taxon>
        <taxon>Pseudomonadota</taxon>
        <taxon>Gammaproteobacteria</taxon>
        <taxon>Oceanospirillales</taxon>
        <taxon>Halomonadaceae</taxon>
        <taxon>Chromohalobacter</taxon>
    </lineage>
</organism>
<keyword evidence="3" id="KW-1185">Reference proteome</keyword>
<dbReference type="Proteomes" id="UP000186806">
    <property type="component" value="Unassembled WGS sequence"/>
</dbReference>
<evidence type="ECO:0000313" key="2">
    <source>
        <dbReference type="EMBL" id="OLO11028.1"/>
    </source>
</evidence>
<keyword evidence="1" id="KW-0472">Membrane</keyword>
<sequence length="152" mass="17048">MYPRSERRTIMPRWIPLAFIAGFFAVLCFHQPMAGLLHAYAIVPFAPYGMTAVPPLGIPQWLSASFWGGIWGIVMLWIFTRFHVTTGLWWKSVLFGGIALTLVALFIVFPLKGRGLNLAGFPIGFLVNGAWGMGIWVFARCFGLWRVSPRST</sequence>
<dbReference type="AlphaFoldDB" id="A0A1Q8TBM9"/>
<proteinExistence type="predicted"/>
<keyword evidence="1" id="KW-0812">Transmembrane</keyword>
<reference evidence="2 3" key="1">
    <citation type="submission" date="2016-12" db="EMBL/GenBank/DDBJ databases">
        <title>Draft genome sequences of strains Salinicola socius SMB35, Salinicola sp. MH3R3-1 and Chromohalobacter sp. SMB17 from the Verkhnekamsk potash mining region of Russia.</title>
        <authorList>
            <person name="Mavrodi D.V."/>
            <person name="Olsson B.E."/>
            <person name="Korsakova E.S."/>
            <person name="Pyankova A."/>
            <person name="Mavrodi O.V."/>
            <person name="Plotnikova E.G."/>
        </authorList>
    </citation>
    <scope>NUCLEOTIDE SEQUENCE [LARGE SCALE GENOMIC DNA]</scope>
    <source>
        <strain evidence="2 3">SMB17</strain>
    </source>
</reference>
<name>A0A1Q8TBM9_9GAMM</name>
<feature type="transmembrane region" description="Helical" evidence="1">
    <location>
        <begin position="92"/>
        <end position="111"/>
    </location>
</feature>
<evidence type="ECO:0000256" key="1">
    <source>
        <dbReference type="SAM" id="Phobius"/>
    </source>
</evidence>
<dbReference type="EMBL" id="MSDQ01000027">
    <property type="protein sequence ID" value="OLO11028.1"/>
    <property type="molecule type" value="Genomic_DNA"/>
</dbReference>
<comment type="caution">
    <text evidence="2">The sequence shown here is derived from an EMBL/GenBank/DDBJ whole genome shotgun (WGS) entry which is preliminary data.</text>
</comment>
<gene>
    <name evidence="2" type="ORF">BTW10_11155</name>
</gene>
<feature type="transmembrane region" description="Helical" evidence="1">
    <location>
        <begin position="123"/>
        <end position="145"/>
    </location>
</feature>
<evidence type="ECO:0000313" key="3">
    <source>
        <dbReference type="Proteomes" id="UP000186806"/>
    </source>
</evidence>
<keyword evidence="1" id="KW-1133">Transmembrane helix</keyword>
<protein>
    <submittedName>
        <fullName evidence="2">Uncharacterized protein</fullName>
    </submittedName>
</protein>
<feature type="transmembrane region" description="Helical" evidence="1">
    <location>
        <begin position="58"/>
        <end position="80"/>
    </location>
</feature>
<accession>A0A1Q8TBM9</accession>